<dbReference type="EMBL" id="AXDY01000006">
    <property type="protein sequence ID" value="ERS93123.1"/>
    <property type="molecule type" value="Genomic_DNA"/>
</dbReference>
<gene>
    <name evidence="1" type="ORF">SSIM_07490</name>
</gene>
<proteinExistence type="predicted"/>
<reference evidence="1 2" key="1">
    <citation type="journal article" date="2013" name="Genome Announc.">
        <title>Draft Genome Sequence of Staphylococcus simulans UMC-CNS-990, Isolated from a Case of Chronic Bovine Mastitis.</title>
        <authorList>
            <person name="Calcutt M.J."/>
            <person name="Foecking M.F."/>
            <person name="Hsieh H.Y."/>
            <person name="Perry J."/>
            <person name="Stewart G.C."/>
            <person name="Middleton J.R."/>
        </authorList>
    </citation>
    <scope>NUCLEOTIDE SEQUENCE [LARGE SCALE GENOMIC DNA]</scope>
    <source>
        <strain evidence="1 2">UMC-CNS-990</strain>
    </source>
</reference>
<dbReference type="RefSeq" id="WP_023015631.1">
    <property type="nucleotide sequence ID" value="NZ_AXDY01000006.1"/>
</dbReference>
<dbReference type="Proteomes" id="UP000017131">
    <property type="component" value="Unassembled WGS sequence"/>
</dbReference>
<evidence type="ECO:0000313" key="1">
    <source>
        <dbReference type="EMBL" id="ERS93123.1"/>
    </source>
</evidence>
<dbReference type="Pfam" id="PF11753">
    <property type="entry name" value="DUF3310"/>
    <property type="match status" value="1"/>
</dbReference>
<accession>A0ABN0PC26</accession>
<comment type="caution">
    <text evidence="1">The sequence shown here is derived from an EMBL/GenBank/DDBJ whole genome shotgun (WGS) entry which is preliminary data.</text>
</comment>
<name>A0ABN0PC26_STASI</name>
<keyword evidence="2" id="KW-1185">Reference proteome</keyword>
<sequence>MNEIKDLKRDDRIILWQYKGLNVQDGHAGVVIREVDRLGKQSVMVQLDGIDDPFELTDVDYFDKKAEHFEDYKNIPEHYSGQTDVIEFARQQFTKAEWIASMKFNIIKYATRLGRKDALDKELDKIIDYAQRLKEGL</sequence>
<organism evidence="1 2">
    <name type="scientific">Staphylococcus simulans UMC-CNS-990</name>
    <dbReference type="NCBI Taxonomy" id="1405498"/>
    <lineage>
        <taxon>Bacteria</taxon>
        <taxon>Bacillati</taxon>
        <taxon>Bacillota</taxon>
        <taxon>Bacilli</taxon>
        <taxon>Bacillales</taxon>
        <taxon>Staphylococcaceae</taxon>
        <taxon>Staphylococcus</taxon>
    </lineage>
</organism>
<dbReference type="InterPro" id="IPR021739">
    <property type="entry name" value="SaV-like"/>
</dbReference>
<evidence type="ECO:0000313" key="2">
    <source>
        <dbReference type="Proteomes" id="UP000017131"/>
    </source>
</evidence>
<evidence type="ECO:0008006" key="3">
    <source>
        <dbReference type="Google" id="ProtNLM"/>
    </source>
</evidence>
<protein>
    <recommendedName>
        <fullName evidence="3">DUF3310 domain-containing protein</fullName>
    </recommendedName>
</protein>